<evidence type="ECO:0000313" key="1">
    <source>
        <dbReference type="EMBL" id="MCI27089.1"/>
    </source>
</evidence>
<feature type="non-terminal residue" evidence="1">
    <location>
        <position position="1"/>
    </location>
</feature>
<evidence type="ECO:0000313" key="2">
    <source>
        <dbReference type="Proteomes" id="UP000265520"/>
    </source>
</evidence>
<organism evidence="1 2">
    <name type="scientific">Trifolium medium</name>
    <dbReference type="NCBI Taxonomy" id="97028"/>
    <lineage>
        <taxon>Eukaryota</taxon>
        <taxon>Viridiplantae</taxon>
        <taxon>Streptophyta</taxon>
        <taxon>Embryophyta</taxon>
        <taxon>Tracheophyta</taxon>
        <taxon>Spermatophyta</taxon>
        <taxon>Magnoliopsida</taxon>
        <taxon>eudicotyledons</taxon>
        <taxon>Gunneridae</taxon>
        <taxon>Pentapetalae</taxon>
        <taxon>rosids</taxon>
        <taxon>fabids</taxon>
        <taxon>Fabales</taxon>
        <taxon>Fabaceae</taxon>
        <taxon>Papilionoideae</taxon>
        <taxon>50 kb inversion clade</taxon>
        <taxon>NPAAA clade</taxon>
        <taxon>Hologalegina</taxon>
        <taxon>IRL clade</taxon>
        <taxon>Trifolieae</taxon>
        <taxon>Trifolium</taxon>
    </lineage>
</organism>
<dbReference type="EMBL" id="LXQA010157303">
    <property type="protein sequence ID" value="MCI27089.1"/>
    <property type="molecule type" value="Genomic_DNA"/>
</dbReference>
<sequence length="69" mass="7107">NSSQNSCSSGFSSRITTIVLDRRMKGGDFGSAVSHKGVLSSHSLFSLLTLPGDTSCNLSSNSCGTPSHS</sequence>
<reference evidence="1 2" key="1">
    <citation type="journal article" date="2018" name="Front. Plant Sci.">
        <title>Red Clover (Trifolium pratense) and Zigzag Clover (T. medium) - A Picture of Genomic Similarities and Differences.</title>
        <authorList>
            <person name="Dluhosova J."/>
            <person name="Istvanek J."/>
            <person name="Nedelnik J."/>
            <person name="Repkova J."/>
        </authorList>
    </citation>
    <scope>NUCLEOTIDE SEQUENCE [LARGE SCALE GENOMIC DNA]</scope>
    <source>
        <strain evidence="2">cv. 10/8</strain>
        <tissue evidence="1">Leaf</tissue>
    </source>
</reference>
<dbReference type="AlphaFoldDB" id="A0A392QSW7"/>
<name>A0A392QSW7_9FABA</name>
<proteinExistence type="predicted"/>
<keyword evidence="2" id="KW-1185">Reference proteome</keyword>
<protein>
    <submittedName>
        <fullName evidence="1">Uncharacterized protein</fullName>
    </submittedName>
</protein>
<comment type="caution">
    <text evidence="1">The sequence shown here is derived from an EMBL/GenBank/DDBJ whole genome shotgun (WGS) entry which is preliminary data.</text>
</comment>
<accession>A0A392QSW7</accession>
<dbReference type="Proteomes" id="UP000265520">
    <property type="component" value="Unassembled WGS sequence"/>
</dbReference>